<proteinExistence type="predicted"/>
<keyword evidence="1" id="KW-1133">Transmembrane helix</keyword>
<feature type="transmembrane region" description="Helical" evidence="1">
    <location>
        <begin position="184"/>
        <end position="205"/>
    </location>
</feature>
<evidence type="ECO:0000313" key="2">
    <source>
        <dbReference type="EMBL" id="CAD9207797.1"/>
    </source>
</evidence>
<name>A0A6U1HB62_9CHLO</name>
<keyword evidence="1" id="KW-0472">Membrane</keyword>
<dbReference type="EMBL" id="HBGG01019395">
    <property type="protein sequence ID" value="CAD9207797.1"/>
    <property type="molecule type" value="Transcribed_RNA"/>
</dbReference>
<dbReference type="SUPFAM" id="SSF49562">
    <property type="entry name" value="C2 domain (Calcium/lipid-binding domain, CaLB)"/>
    <property type="match status" value="1"/>
</dbReference>
<dbReference type="EMBL" id="HBGG01019396">
    <property type="protein sequence ID" value="CAD9207798.1"/>
    <property type="molecule type" value="Transcribed_RNA"/>
</dbReference>
<keyword evidence="1" id="KW-0812">Transmembrane</keyword>
<dbReference type="AlphaFoldDB" id="A0A6U1HB62"/>
<accession>A0A6U1HB62</accession>
<reference evidence="3" key="1">
    <citation type="submission" date="2021-01" db="EMBL/GenBank/DDBJ databases">
        <authorList>
            <person name="Corre E."/>
            <person name="Pelletier E."/>
            <person name="Niang G."/>
            <person name="Scheremetjew M."/>
            <person name="Finn R."/>
            <person name="Kale V."/>
            <person name="Holt S."/>
            <person name="Cochrane G."/>
            <person name="Meng A."/>
            <person name="Brown T."/>
            <person name="Cohen L."/>
        </authorList>
    </citation>
    <scope>NUCLEOTIDE SEQUENCE</scope>
    <source>
        <strain evidence="3">PLY429</strain>
    </source>
</reference>
<gene>
    <name evidence="2" type="ORF">TCHU04912_LOCUS10033</name>
    <name evidence="3" type="ORF">TCHU04912_LOCUS10034</name>
</gene>
<evidence type="ECO:0000256" key="1">
    <source>
        <dbReference type="SAM" id="Phobius"/>
    </source>
</evidence>
<evidence type="ECO:0008006" key="4">
    <source>
        <dbReference type="Google" id="ProtNLM"/>
    </source>
</evidence>
<protein>
    <recommendedName>
        <fullName evidence="4">C2 domain-containing protein</fullName>
    </recommendedName>
</protein>
<dbReference type="InterPro" id="IPR035892">
    <property type="entry name" value="C2_domain_sf"/>
</dbReference>
<sequence length="212" mass="23081">MAEKIKGYMTVKVEEASGKNKRDEYKWDGYDFEGFVKVEIRGGPRNVKVQSKAIKVEGSSIYWNEDLVLEVLEGATELRLILCRKKLPGSSQSSVIAACGIYMNDIMEAVPIDKYFELFKPGQGGDGGFIRVGMTYAAGPTPPVVANAEETQISESTATEIAKRLAEAQEEEEDEEDEGLGKKMIIVGGGIAVASLVGGVLVSLLRGKKRDR</sequence>
<evidence type="ECO:0000313" key="3">
    <source>
        <dbReference type="EMBL" id="CAD9207798.1"/>
    </source>
</evidence>
<organism evidence="3">
    <name type="scientific">Tetraselmis chuii</name>
    <dbReference type="NCBI Taxonomy" id="63592"/>
    <lineage>
        <taxon>Eukaryota</taxon>
        <taxon>Viridiplantae</taxon>
        <taxon>Chlorophyta</taxon>
        <taxon>core chlorophytes</taxon>
        <taxon>Chlorodendrophyceae</taxon>
        <taxon>Chlorodendrales</taxon>
        <taxon>Chlorodendraceae</taxon>
        <taxon>Tetraselmis</taxon>
    </lineage>
</organism>